<name>A0A2G2YR72_CAPAN</name>
<dbReference type="PANTHER" id="PTHR33022:SF26">
    <property type="entry name" value="UBIQUITIN-LIKE PROTEASE FAMILY PROFILE DOMAIN-CONTAINING PROTEIN"/>
    <property type="match status" value="1"/>
</dbReference>
<evidence type="ECO:0000313" key="2">
    <source>
        <dbReference type="Proteomes" id="UP000222542"/>
    </source>
</evidence>
<dbReference type="InterPro" id="IPR038765">
    <property type="entry name" value="Papain-like_cys_pep_sf"/>
</dbReference>
<sequence length="196" mass="22070">MAKHAHSSRSIRGLPPVNLVFNEIPSFSLGLTQDEDINLIFTHIQSKRGVSIKEVRSEEDSLSSVSHDAIVIAKIKKLAEVIPLCLVACNFYEKKGIDIDLMLNLFDVSFMNDLPQQPSGSLDCGLYMVTYAEILTYGEGVPYVVFDPNLLRTRYASLLWDYGSRKEEDKAQSDDETLMRLPREIGITENTEVLEI</sequence>
<reference evidence="1 2" key="2">
    <citation type="journal article" date="2017" name="Genome Biol.">
        <title>New reference genome sequences of hot pepper reveal the massive evolution of plant disease-resistance genes by retroduplication.</title>
        <authorList>
            <person name="Kim S."/>
            <person name="Park J."/>
            <person name="Yeom S.I."/>
            <person name="Kim Y.M."/>
            <person name="Seo E."/>
            <person name="Kim K.T."/>
            <person name="Kim M.S."/>
            <person name="Lee J.M."/>
            <person name="Cheong K."/>
            <person name="Shin H.S."/>
            <person name="Kim S.B."/>
            <person name="Han K."/>
            <person name="Lee J."/>
            <person name="Park M."/>
            <person name="Lee H.A."/>
            <person name="Lee H.Y."/>
            <person name="Lee Y."/>
            <person name="Oh S."/>
            <person name="Lee J.H."/>
            <person name="Choi E."/>
            <person name="Choi E."/>
            <person name="Lee S.E."/>
            <person name="Jeon J."/>
            <person name="Kim H."/>
            <person name="Choi G."/>
            <person name="Song H."/>
            <person name="Lee J."/>
            <person name="Lee S.C."/>
            <person name="Kwon J.K."/>
            <person name="Lee H.Y."/>
            <person name="Koo N."/>
            <person name="Hong Y."/>
            <person name="Kim R.W."/>
            <person name="Kang W.H."/>
            <person name="Huh J.H."/>
            <person name="Kang B.C."/>
            <person name="Yang T.J."/>
            <person name="Lee Y.H."/>
            <person name="Bennetzen J.L."/>
            <person name="Choi D."/>
        </authorList>
    </citation>
    <scope>NUCLEOTIDE SEQUENCE [LARGE SCALE GENOMIC DNA]</scope>
    <source>
        <strain evidence="2">cv. CM334</strain>
    </source>
</reference>
<dbReference type="Gramene" id="PHT72204">
    <property type="protein sequence ID" value="PHT72204"/>
    <property type="gene ID" value="T459_22989"/>
</dbReference>
<protein>
    <recommendedName>
        <fullName evidence="3">Ubiquitin-like protease family profile domain-containing protein</fullName>
    </recommendedName>
</protein>
<dbReference type="AlphaFoldDB" id="A0A2G2YR72"/>
<gene>
    <name evidence="1" type="ORF">T459_22989</name>
</gene>
<proteinExistence type="predicted"/>
<comment type="caution">
    <text evidence="1">The sequence shown here is derived from an EMBL/GenBank/DDBJ whole genome shotgun (WGS) entry which is preliminary data.</text>
</comment>
<accession>A0A2G2YR72</accession>
<keyword evidence="2" id="KW-1185">Reference proteome</keyword>
<dbReference type="EMBL" id="AYRZ02000009">
    <property type="protein sequence ID" value="PHT72204.1"/>
    <property type="molecule type" value="Genomic_DNA"/>
</dbReference>
<evidence type="ECO:0000313" key="1">
    <source>
        <dbReference type="EMBL" id="PHT72204.1"/>
    </source>
</evidence>
<reference evidence="1 2" key="1">
    <citation type="journal article" date="2014" name="Nat. Genet.">
        <title>Genome sequence of the hot pepper provides insights into the evolution of pungency in Capsicum species.</title>
        <authorList>
            <person name="Kim S."/>
            <person name="Park M."/>
            <person name="Yeom S.I."/>
            <person name="Kim Y.M."/>
            <person name="Lee J.M."/>
            <person name="Lee H.A."/>
            <person name="Seo E."/>
            <person name="Choi J."/>
            <person name="Cheong K."/>
            <person name="Kim K.T."/>
            <person name="Jung K."/>
            <person name="Lee G.W."/>
            <person name="Oh S.K."/>
            <person name="Bae C."/>
            <person name="Kim S.B."/>
            <person name="Lee H.Y."/>
            <person name="Kim S.Y."/>
            <person name="Kim M.S."/>
            <person name="Kang B.C."/>
            <person name="Jo Y.D."/>
            <person name="Yang H.B."/>
            <person name="Jeong H.J."/>
            <person name="Kang W.H."/>
            <person name="Kwon J.K."/>
            <person name="Shin C."/>
            <person name="Lim J.Y."/>
            <person name="Park J.H."/>
            <person name="Huh J.H."/>
            <person name="Kim J.S."/>
            <person name="Kim B.D."/>
            <person name="Cohen O."/>
            <person name="Paran I."/>
            <person name="Suh M.C."/>
            <person name="Lee S.B."/>
            <person name="Kim Y.K."/>
            <person name="Shin Y."/>
            <person name="Noh S.J."/>
            <person name="Park J."/>
            <person name="Seo Y.S."/>
            <person name="Kwon S.Y."/>
            <person name="Kim H.A."/>
            <person name="Park J.M."/>
            <person name="Kim H.J."/>
            <person name="Choi S.B."/>
            <person name="Bosland P.W."/>
            <person name="Reeves G."/>
            <person name="Jo S.H."/>
            <person name="Lee B.W."/>
            <person name="Cho H.T."/>
            <person name="Choi H.S."/>
            <person name="Lee M.S."/>
            <person name="Yu Y."/>
            <person name="Do Choi Y."/>
            <person name="Park B.S."/>
            <person name="van Deynze A."/>
            <person name="Ashrafi H."/>
            <person name="Hill T."/>
            <person name="Kim W.T."/>
            <person name="Pai H.S."/>
            <person name="Ahn H.K."/>
            <person name="Yeam I."/>
            <person name="Giovannoni J.J."/>
            <person name="Rose J.K."/>
            <person name="Sorensen I."/>
            <person name="Lee S.J."/>
            <person name="Kim R.W."/>
            <person name="Choi I.Y."/>
            <person name="Choi B.S."/>
            <person name="Lim J.S."/>
            <person name="Lee Y.H."/>
            <person name="Choi D."/>
        </authorList>
    </citation>
    <scope>NUCLEOTIDE SEQUENCE [LARGE SCALE GENOMIC DNA]</scope>
    <source>
        <strain evidence="2">cv. CM334</strain>
    </source>
</reference>
<dbReference type="SUPFAM" id="SSF54001">
    <property type="entry name" value="Cysteine proteinases"/>
    <property type="match status" value="1"/>
</dbReference>
<dbReference type="PANTHER" id="PTHR33022">
    <property type="entry name" value="DUF1985 DOMAIN-CONTAINING PROTEIN"/>
    <property type="match status" value="1"/>
</dbReference>
<organism evidence="1 2">
    <name type="scientific">Capsicum annuum</name>
    <name type="common">Capsicum pepper</name>
    <dbReference type="NCBI Taxonomy" id="4072"/>
    <lineage>
        <taxon>Eukaryota</taxon>
        <taxon>Viridiplantae</taxon>
        <taxon>Streptophyta</taxon>
        <taxon>Embryophyta</taxon>
        <taxon>Tracheophyta</taxon>
        <taxon>Spermatophyta</taxon>
        <taxon>Magnoliopsida</taxon>
        <taxon>eudicotyledons</taxon>
        <taxon>Gunneridae</taxon>
        <taxon>Pentapetalae</taxon>
        <taxon>asterids</taxon>
        <taxon>lamiids</taxon>
        <taxon>Solanales</taxon>
        <taxon>Solanaceae</taxon>
        <taxon>Solanoideae</taxon>
        <taxon>Capsiceae</taxon>
        <taxon>Capsicum</taxon>
    </lineage>
</organism>
<dbReference type="Gene3D" id="3.40.395.10">
    <property type="entry name" value="Adenoviral Proteinase, Chain A"/>
    <property type="match status" value="1"/>
</dbReference>
<evidence type="ECO:0008006" key="3">
    <source>
        <dbReference type="Google" id="ProtNLM"/>
    </source>
</evidence>
<dbReference type="Proteomes" id="UP000222542">
    <property type="component" value="Unassembled WGS sequence"/>
</dbReference>